<dbReference type="Pfam" id="PF01212">
    <property type="entry name" value="Beta_elim_lyase"/>
    <property type="match status" value="1"/>
</dbReference>
<dbReference type="SUPFAM" id="SSF53383">
    <property type="entry name" value="PLP-dependent transferases"/>
    <property type="match status" value="1"/>
</dbReference>
<evidence type="ECO:0000313" key="8">
    <source>
        <dbReference type="Proteomes" id="UP001161405"/>
    </source>
</evidence>
<dbReference type="PANTHER" id="PTHR32325:SF4">
    <property type="entry name" value="TRYPTOPHANASE"/>
    <property type="match status" value="1"/>
</dbReference>
<keyword evidence="5" id="KW-0456">Lyase</keyword>
<feature type="domain" description="Aromatic amino acid beta-eliminating lyase/threonine aldolase" evidence="6">
    <location>
        <begin position="46"/>
        <end position="419"/>
    </location>
</feature>
<comment type="subunit">
    <text evidence="3">Homotetramer.</text>
</comment>
<dbReference type="EMBL" id="BSNI01000002">
    <property type="protein sequence ID" value="GLQ17809.1"/>
    <property type="molecule type" value="Genomic_DNA"/>
</dbReference>
<comment type="similarity">
    <text evidence="2">Belongs to the beta-eliminating lyase family.</text>
</comment>
<dbReference type="Proteomes" id="UP001161405">
    <property type="component" value="Unassembled WGS sequence"/>
</dbReference>
<gene>
    <name evidence="7" type="primary">tnaA</name>
    <name evidence="7" type="ORF">GCM10007879_20580</name>
</gene>
<evidence type="ECO:0000259" key="6">
    <source>
        <dbReference type="Pfam" id="PF01212"/>
    </source>
</evidence>
<name>A0ABQ5URD6_9HYPH</name>
<dbReference type="InterPro" id="IPR001597">
    <property type="entry name" value="ArAA_b-elim_lyase/Thr_aldolase"/>
</dbReference>
<dbReference type="InterPro" id="IPR015422">
    <property type="entry name" value="PyrdxlP-dep_Trfase_small"/>
</dbReference>
<organism evidence="7 8">
    <name type="scientific">Maritalea porphyrae</name>
    <dbReference type="NCBI Taxonomy" id="880732"/>
    <lineage>
        <taxon>Bacteria</taxon>
        <taxon>Pseudomonadati</taxon>
        <taxon>Pseudomonadota</taxon>
        <taxon>Alphaproteobacteria</taxon>
        <taxon>Hyphomicrobiales</taxon>
        <taxon>Devosiaceae</taxon>
        <taxon>Maritalea</taxon>
    </lineage>
</organism>
<reference evidence="7" key="1">
    <citation type="journal article" date="2014" name="Int. J. Syst. Evol. Microbiol.">
        <title>Complete genome of a new Firmicutes species belonging to the dominant human colonic microbiota ('Ruminococcus bicirculans') reveals two chromosomes and a selective capacity to utilize plant glucans.</title>
        <authorList>
            <consortium name="NISC Comparative Sequencing Program"/>
            <person name="Wegmann U."/>
            <person name="Louis P."/>
            <person name="Goesmann A."/>
            <person name="Henrissat B."/>
            <person name="Duncan S.H."/>
            <person name="Flint H.J."/>
        </authorList>
    </citation>
    <scope>NUCLEOTIDE SEQUENCE</scope>
    <source>
        <strain evidence="7">NBRC 107169</strain>
    </source>
</reference>
<reference evidence="7" key="2">
    <citation type="submission" date="2023-01" db="EMBL/GenBank/DDBJ databases">
        <title>Draft genome sequence of Maritalea porphyrae strain NBRC 107169.</title>
        <authorList>
            <person name="Sun Q."/>
            <person name="Mori K."/>
        </authorList>
    </citation>
    <scope>NUCLEOTIDE SEQUENCE</scope>
    <source>
        <strain evidence="7">NBRC 107169</strain>
    </source>
</reference>
<evidence type="ECO:0000256" key="5">
    <source>
        <dbReference type="ARBA" id="ARBA00023239"/>
    </source>
</evidence>
<comment type="cofactor">
    <cofactor evidence="1">
        <name>pyridoxal 5'-phosphate</name>
        <dbReference type="ChEBI" id="CHEBI:597326"/>
    </cofactor>
</comment>
<evidence type="ECO:0000256" key="3">
    <source>
        <dbReference type="ARBA" id="ARBA00011881"/>
    </source>
</evidence>
<proteinExistence type="inferred from homology"/>
<dbReference type="RefSeq" id="WP_284364228.1">
    <property type="nucleotide sequence ID" value="NZ_BSNI01000002.1"/>
</dbReference>
<dbReference type="InterPro" id="IPR015421">
    <property type="entry name" value="PyrdxlP-dep_Trfase_major"/>
</dbReference>
<dbReference type="PIRSF" id="PIRSF001386">
    <property type="entry name" value="Trpase"/>
    <property type="match status" value="1"/>
</dbReference>
<dbReference type="NCBIfam" id="NF009709">
    <property type="entry name" value="PRK13238.1"/>
    <property type="match status" value="1"/>
</dbReference>
<dbReference type="PANTHER" id="PTHR32325">
    <property type="entry name" value="BETA-ELIMINATING LYASE-LIKE PROTEIN-RELATED"/>
    <property type="match status" value="1"/>
</dbReference>
<evidence type="ECO:0000256" key="1">
    <source>
        <dbReference type="ARBA" id="ARBA00001933"/>
    </source>
</evidence>
<evidence type="ECO:0000256" key="2">
    <source>
        <dbReference type="ARBA" id="ARBA00009721"/>
    </source>
</evidence>
<comment type="caution">
    <text evidence="7">The sequence shown here is derived from an EMBL/GenBank/DDBJ whole genome shotgun (WGS) entry which is preliminary data.</text>
</comment>
<dbReference type="Gene3D" id="3.90.1150.10">
    <property type="entry name" value="Aspartate Aminotransferase, domain 1"/>
    <property type="match status" value="1"/>
</dbReference>
<protein>
    <submittedName>
        <fullName evidence="7">Tryptophanase</fullName>
    </submittedName>
</protein>
<sequence>MKTIIEPFRIKSVEPIRFTTMEERRALAKDAHYNLFSLHADDVLIDLLTDSGTSAMSAAQWGAVMNGDESYAGSPSFERFEGAVRHLMDFKHIIPTHQGRAAEAILFSILGGEGKKVPSNTHFDTTRGNIEATGAQAHDLLIAEGKDPSNLHPFKGNIDIERLDAFLKEHGDAVPCVMITVTNNAGGGQPVSLANIRETAATARKYNLPFIIDGCRFAENAYFIKQREEGQGDREIADIVRDMFELADGMTMSAKKDAFANIGGWLALNDDELAQKARNRLIMTEGFPTYGGLAGRDLDAIAQGLSEIVDEEYLKYRVRSNAYIVERLDALGVPVVKPAGGHAVFVDARSWLHHIDPLQFPGQALAVALYEMGGIRACEIGTVMFGRAPDGSEKPAAMDLVRLAMPRRVYTQSHADYIVEVFEELSATKDKLPGYRITEEPQAMRHFTAKFAPIND</sequence>
<evidence type="ECO:0000313" key="7">
    <source>
        <dbReference type="EMBL" id="GLQ17809.1"/>
    </source>
</evidence>
<dbReference type="InterPro" id="IPR015424">
    <property type="entry name" value="PyrdxlP-dep_Trfase"/>
</dbReference>
<accession>A0ABQ5URD6</accession>
<evidence type="ECO:0000256" key="4">
    <source>
        <dbReference type="ARBA" id="ARBA00022898"/>
    </source>
</evidence>
<dbReference type="InterPro" id="IPR011166">
    <property type="entry name" value="Beta-eliminating_lyase"/>
</dbReference>
<keyword evidence="8" id="KW-1185">Reference proteome</keyword>
<keyword evidence="4" id="KW-0663">Pyridoxal phosphate</keyword>
<dbReference type="Gene3D" id="3.40.640.10">
    <property type="entry name" value="Type I PLP-dependent aspartate aminotransferase-like (Major domain)"/>
    <property type="match status" value="1"/>
</dbReference>